<name>A0A849C3G7_9ACTN</name>
<dbReference type="CDD" id="cd03469">
    <property type="entry name" value="Rieske_RO_Alpha_N"/>
    <property type="match status" value="1"/>
</dbReference>
<organism evidence="8 9">
    <name type="scientific">Pseudokineococcus marinus</name>
    <dbReference type="NCBI Taxonomy" id="351215"/>
    <lineage>
        <taxon>Bacteria</taxon>
        <taxon>Bacillati</taxon>
        <taxon>Actinomycetota</taxon>
        <taxon>Actinomycetes</taxon>
        <taxon>Kineosporiales</taxon>
        <taxon>Kineosporiaceae</taxon>
        <taxon>Pseudokineococcus</taxon>
    </lineage>
</organism>
<dbReference type="Pfam" id="PF00355">
    <property type="entry name" value="Rieske"/>
    <property type="match status" value="1"/>
</dbReference>
<dbReference type="GO" id="GO:0004497">
    <property type="term" value="F:monooxygenase activity"/>
    <property type="evidence" value="ECO:0007669"/>
    <property type="project" value="UniProtKB-ARBA"/>
</dbReference>
<dbReference type="CDD" id="cd08884">
    <property type="entry name" value="RHO_alpha_C_GbcA-like"/>
    <property type="match status" value="1"/>
</dbReference>
<dbReference type="Gene3D" id="2.102.10.10">
    <property type="entry name" value="Rieske [2Fe-2S] iron-sulphur domain"/>
    <property type="match status" value="1"/>
</dbReference>
<dbReference type="Gene3D" id="3.90.380.10">
    <property type="entry name" value="Naphthalene 1,2-dioxygenase Alpha Subunit, Chain A, domain 1"/>
    <property type="match status" value="1"/>
</dbReference>
<protein>
    <submittedName>
        <fullName evidence="8">Aromatic ring-hydroxylating dioxygenase subunit alpha</fullName>
    </submittedName>
</protein>
<keyword evidence="6" id="KW-0411">Iron-sulfur</keyword>
<dbReference type="PANTHER" id="PTHR43756">
    <property type="entry name" value="CHOLINE MONOOXYGENASE, CHLOROPLASTIC"/>
    <property type="match status" value="1"/>
</dbReference>
<dbReference type="SUPFAM" id="SSF50022">
    <property type="entry name" value="ISP domain"/>
    <property type="match status" value="1"/>
</dbReference>
<evidence type="ECO:0000256" key="2">
    <source>
        <dbReference type="ARBA" id="ARBA00022714"/>
    </source>
</evidence>
<dbReference type="Pfam" id="PF00848">
    <property type="entry name" value="Ring_hydroxyl_A"/>
    <property type="match status" value="1"/>
</dbReference>
<dbReference type="SUPFAM" id="SSF55961">
    <property type="entry name" value="Bet v1-like"/>
    <property type="match status" value="1"/>
</dbReference>
<keyword evidence="8" id="KW-0223">Dioxygenase</keyword>
<evidence type="ECO:0000256" key="3">
    <source>
        <dbReference type="ARBA" id="ARBA00022723"/>
    </source>
</evidence>
<dbReference type="InterPro" id="IPR036922">
    <property type="entry name" value="Rieske_2Fe-2S_sf"/>
</dbReference>
<evidence type="ECO:0000256" key="4">
    <source>
        <dbReference type="ARBA" id="ARBA00023002"/>
    </source>
</evidence>
<sequence>MEVVPVTAELQESSATTTSERVPVAELLRRRRPGTSLESAFYTDEDVHALDLDVVFSRQWIFAAAAAEIPEAGDYLTVDVGSSSVVVVRDDDEQVRAFHNVCRHRGSRLLEDRGFVGNIVCPYHRWTYDLEGSLLHAEAQPPGFDKTCFSLRPVHVRDLAGLVFICLADEAPEDFDAVAELVEPHLRPYRLGEAKVAAQHDLAEQGNWKLVMENNRECYHCDGHPELITAYFPLFAYDEEDISPRLRPLYERYQRAAADLEVVRRAQGVPMVDHRQLADRVVGFQLTHMPLDGEGRSFGAHGASLSRRLLGDVQDPVFGDLSIHLQPNSWFHVLGDHAVVFSVMPTSVSTSVLRTTWLVHPDAEEGVDYDLATLRAVWDATNEQDRALVAATQKGVADPAYVPGPYSMVEDDVEAFVSWYVTRLREHLGPDAVPPTVPDARSGD</sequence>
<evidence type="ECO:0000313" key="9">
    <source>
        <dbReference type="Proteomes" id="UP000555552"/>
    </source>
</evidence>
<dbReference type="AlphaFoldDB" id="A0A849C3G7"/>
<dbReference type="PANTHER" id="PTHR43756:SF5">
    <property type="entry name" value="CHOLINE MONOOXYGENASE, CHLOROPLASTIC"/>
    <property type="match status" value="1"/>
</dbReference>
<keyword evidence="4" id="KW-0560">Oxidoreductase</keyword>
<accession>A0A849C3G7</accession>
<comment type="cofactor">
    <cofactor evidence="1">
        <name>Fe cation</name>
        <dbReference type="ChEBI" id="CHEBI:24875"/>
    </cofactor>
</comment>
<dbReference type="PROSITE" id="PS51296">
    <property type="entry name" value="RIESKE"/>
    <property type="match status" value="1"/>
</dbReference>
<evidence type="ECO:0000259" key="7">
    <source>
        <dbReference type="PROSITE" id="PS51296"/>
    </source>
</evidence>
<evidence type="ECO:0000313" key="8">
    <source>
        <dbReference type="EMBL" id="NNH24178.1"/>
    </source>
</evidence>
<dbReference type="PRINTS" id="PR00090">
    <property type="entry name" value="RNGDIOXGNASE"/>
</dbReference>
<keyword evidence="3" id="KW-0479">Metal-binding</keyword>
<dbReference type="EMBL" id="JABEMA010000276">
    <property type="protein sequence ID" value="NNH24178.1"/>
    <property type="molecule type" value="Genomic_DNA"/>
</dbReference>
<evidence type="ECO:0000256" key="1">
    <source>
        <dbReference type="ARBA" id="ARBA00001962"/>
    </source>
</evidence>
<gene>
    <name evidence="8" type="ORF">HLB09_13965</name>
</gene>
<dbReference type="GO" id="GO:0016705">
    <property type="term" value="F:oxidoreductase activity, acting on paired donors, with incorporation or reduction of molecular oxygen"/>
    <property type="evidence" value="ECO:0007669"/>
    <property type="project" value="UniProtKB-ARBA"/>
</dbReference>
<dbReference type="InterPro" id="IPR015879">
    <property type="entry name" value="Ring_hydroxy_dOase_asu_C_dom"/>
</dbReference>
<dbReference type="InterPro" id="IPR001663">
    <property type="entry name" value="Rng_hydr_dOase-A"/>
</dbReference>
<keyword evidence="9" id="KW-1185">Reference proteome</keyword>
<comment type="caution">
    <text evidence="8">The sequence shown here is derived from an EMBL/GenBank/DDBJ whole genome shotgun (WGS) entry which is preliminary data.</text>
</comment>
<dbReference type="Proteomes" id="UP000555552">
    <property type="component" value="Unassembled WGS sequence"/>
</dbReference>
<proteinExistence type="predicted"/>
<dbReference type="InterPro" id="IPR017941">
    <property type="entry name" value="Rieske_2Fe-2S"/>
</dbReference>
<feature type="domain" description="Rieske" evidence="7">
    <location>
        <begin position="61"/>
        <end position="165"/>
    </location>
</feature>
<dbReference type="GO" id="GO:0005506">
    <property type="term" value="F:iron ion binding"/>
    <property type="evidence" value="ECO:0007669"/>
    <property type="project" value="InterPro"/>
</dbReference>
<dbReference type="GO" id="GO:0051213">
    <property type="term" value="F:dioxygenase activity"/>
    <property type="evidence" value="ECO:0007669"/>
    <property type="project" value="UniProtKB-KW"/>
</dbReference>
<keyword evidence="2" id="KW-0001">2Fe-2S</keyword>
<evidence type="ECO:0000256" key="5">
    <source>
        <dbReference type="ARBA" id="ARBA00023004"/>
    </source>
</evidence>
<dbReference type="GO" id="GO:0051537">
    <property type="term" value="F:2 iron, 2 sulfur cluster binding"/>
    <property type="evidence" value="ECO:0007669"/>
    <property type="project" value="UniProtKB-KW"/>
</dbReference>
<reference evidence="8 9" key="1">
    <citation type="submission" date="2020-05" db="EMBL/GenBank/DDBJ databases">
        <title>MicrobeNet Type strains.</title>
        <authorList>
            <person name="Nicholson A.C."/>
        </authorList>
    </citation>
    <scope>NUCLEOTIDE SEQUENCE [LARGE SCALE GENOMIC DNA]</scope>
    <source>
        <strain evidence="8 9">JCM 14547</strain>
    </source>
</reference>
<keyword evidence="5" id="KW-0408">Iron</keyword>
<evidence type="ECO:0000256" key="6">
    <source>
        <dbReference type="ARBA" id="ARBA00023014"/>
    </source>
</evidence>